<dbReference type="STRING" id="1095630.A0A2J6SSZ0"/>
<proteinExistence type="predicted"/>
<dbReference type="SUPFAM" id="SSF53474">
    <property type="entry name" value="alpha/beta-Hydrolases"/>
    <property type="match status" value="1"/>
</dbReference>
<name>A0A2J6SSZ0_9HELO</name>
<accession>A0A2J6SSZ0</accession>
<dbReference type="OrthoDB" id="94039at2759"/>
<protein>
    <submittedName>
        <fullName evidence="1">Uncharacterized protein</fullName>
    </submittedName>
</protein>
<reference evidence="1 2" key="1">
    <citation type="submission" date="2016-04" db="EMBL/GenBank/DDBJ databases">
        <title>A degradative enzymes factory behind the ericoid mycorrhizal symbiosis.</title>
        <authorList>
            <consortium name="DOE Joint Genome Institute"/>
            <person name="Martino E."/>
            <person name="Morin E."/>
            <person name="Grelet G."/>
            <person name="Kuo A."/>
            <person name="Kohler A."/>
            <person name="Daghino S."/>
            <person name="Barry K."/>
            <person name="Choi C."/>
            <person name="Cichocki N."/>
            <person name="Clum A."/>
            <person name="Copeland A."/>
            <person name="Hainaut M."/>
            <person name="Haridas S."/>
            <person name="Labutti K."/>
            <person name="Lindquist E."/>
            <person name="Lipzen A."/>
            <person name="Khouja H.-R."/>
            <person name="Murat C."/>
            <person name="Ohm R."/>
            <person name="Olson A."/>
            <person name="Spatafora J."/>
            <person name="Veneault-Fourrey C."/>
            <person name="Henrissat B."/>
            <person name="Grigoriev I."/>
            <person name="Martin F."/>
            <person name="Perotto S."/>
        </authorList>
    </citation>
    <scope>NUCLEOTIDE SEQUENCE [LARGE SCALE GENOMIC DNA]</scope>
    <source>
        <strain evidence="1 2">E</strain>
    </source>
</reference>
<dbReference type="RefSeq" id="XP_024730781.1">
    <property type="nucleotide sequence ID" value="XM_024881300.1"/>
</dbReference>
<dbReference type="GeneID" id="36589377"/>
<keyword evidence="2" id="KW-1185">Reference proteome</keyword>
<dbReference type="AlphaFoldDB" id="A0A2J6SSZ0"/>
<evidence type="ECO:0000313" key="1">
    <source>
        <dbReference type="EMBL" id="PMD53877.1"/>
    </source>
</evidence>
<gene>
    <name evidence="1" type="ORF">K444DRAFT_618353</name>
</gene>
<dbReference type="Gene3D" id="3.40.50.1820">
    <property type="entry name" value="alpha/beta hydrolase"/>
    <property type="match status" value="1"/>
</dbReference>
<evidence type="ECO:0000313" key="2">
    <source>
        <dbReference type="Proteomes" id="UP000235371"/>
    </source>
</evidence>
<dbReference type="InterPro" id="IPR029058">
    <property type="entry name" value="AB_hydrolase_fold"/>
</dbReference>
<sequence length="393" mass="45118">MSGTNFIVKEHIVPCHHIREELITSSPDDPSWQMQAKQYIPRNNFSPKEGDITIISSHANGFPMELYEPFWDDLLAALNTKSLKIRNIFIITHPHLSPSSLNPELVKDGSRLGDAARDLLSLVNQFRHTILHPIMGIGHSIGASQLVSLSLMHPSLFTSLVLIEPIITDIPSEAGVEKLAMAAIRRRRDWKTRVEAEEYFRKVWSKWDARARERWNASALIPCDAKFVHEKTELAWDRLQELDAYMDTSELWAGAVGASLATGKGSAAWIPFPPQIWERLKDLAVHTVFVCGSQSEQHAERTRKHWRDFTGTNEKFWPRGFQRKVELHEMVAVGHLVPMEAASKCAELVGVWIDEEMKMWRKDWDKNRRWRHMSEKDKCEAVASWMTGLKSRI</sequence>
<dbReference type="InParanoid" id="A0A2J6SSZ0"/>
<organism evidence="1 2">
    <name type="scientific">Hyaloscypha bicolor E</name>
    <dbReference type="NCBI Taxonomy" id="1095630"/>
    <lineage>
        <taxon>Eukaryota</taxon>
        <taxon>Fungi</taxon>
        <taxon>Dikarya</taxon>
        <taxon>Ascomycota</taxon>
        <taxon>Pezizomycotina</taxon>
        <taxon>Leotiomycetes</taxon>
        <taxon>Helotiales</taxon>
        <taxon>Hyaloscyphaceae</taxon>
        <taxon>Hyaloscypha</taxon>
        <taxon>Hyaloscypha bicolor</taxon>
    </lineage>
</organism>
<dbReference type="EMBL" id="KZ613866">
    <property type="protein sequence ID" value="PMD53877.1"/>
    <property type="molecule type" value="Genomic_DNA"/>
</dbReference>
<dbReference type="Proteomes" id="UP000235371">
    <property type="component" value="Unassembled WGS sequence"/>
</dbReference>